<dbReference type="Gene3D" id="3.20.20.300">
    <property type="entry name" value="Glycoside hydrolase, family 3, N-terminal domain"/>
    <property type="match status" value="1"/>
</dbReference>
<dbReference type="RefSeq" id="WP_241218828.1">
    <property type="nucleotide sequence ID" value="NZ_QXGM01000001.1"/>
</dbReference>
<dbReference type="GO" id="GO:0004563">
    <property type="term" value="F:beta-N-acetylhexosaminidase activity"/>
    <property type="evidence" value="ECO:0007669"/>
    <property type="project" value="UniProtKB-EC"/>
</dbReference>
<dbReference type="EMBL" id="QXGM01000001">
    <property type="protein sequence ID" value="RSX55847.1"/>
    <property type="molecule type" value="Genomic_DNA"/>
</dbReference>
<keyword evidence="5" id="KW-0326">Glycosidase</keyword>
<dbReference type="GO" id="GO:0009254">
    <property type="term" value="P:peptidoglycan turnover"/>
    <property type="evidence" value="ECO:0007669"/>
    <property type="project" value="TreeGrafter"/>
</dbReference>
<name>A0A430FSP5_9BIFI</name>
<accession>A0A430FSP5</accession>
<evidence type="ECO:0000256" key="6">
    <source>
        <dbReference type="SAM" id="MobiDB-lite"/>
    </source>
</evidence>
<dbReference type="GO" id="GO:0005975">
    <property type="term" value="P:carbohydrate metabolic process"/>
    <property type="evidence" value="ECO:0007669"/>
    <property type="project" value="InterPro"/>
</dbReference>
<feature type="domain" description="Glycoside hydrolase family 3 N-terminal" evidence="8">
    <location>
        <begin position="141"/>
        <end position="464"/>
    </location>
</feature>
<comment type="similarity">
    <text evidence="2">Belongs to the glycosyl hydrolase 3 family.</text>
</comment>
<evidence type="ECO:0000256" key="4">
    <source>
        <dbReference type="ARBA" id="ARBA00022801"/>
    </source>
</evidence>
<protein>
    <recommendedName>
        <fullName evidence="3">beta-N-acetylhexosaminidase</fullName>
        <ecNumber evidence="3">3.2.1.52</ecNumber>
    </recommendedName>
</protein>
<feature type="region of interest" description="Disordered" evidence="6">
    <location>
        <begin position="86"/>
        <end position="133"/>
    </location>
</feature>
<dbReference type="InterPro" id="IPR019800">
    <property type="entry name" value="Glyco_hydro_3_AS"/>
</dbReference>
<dbReference type="PROSITE" id="PS00775">
    <property type="entry name" value="GLYCOSYL_HYDROL_F3"/>
    <property type="match status" value="1"/>
</dbReference>
<evidence type="ECO:0000256" key="3">
    <source>
        <dbReference type="ARBA" id="ARBA00012663"/>
    </source>
</evidence>
<evidence type="ECO:0000256" key="2">
    <source>
        <dbReference type="ARBA" id="ARBA00005336"/>
    </source>
</evidence>
<dbReference type="InterPro" id="IPR036962">
    <property type="entry name" value="Glyco_hydro_3_N_sf"/>
</dbReference>
<proteinExistence type="inferred from homology"/>
<feature type="compositionally biased region" description="Low complexity" evidence="6">
    <location>
        <begin position="1"/>
        <end position="23"/>
    </location>
</feature>
<comment type="catalytic activity">
    <reaction evidence="1">
        <text>Hydrolysis of terminal non-reducing N-acetyl-D-hexosamine residues in N-acetyl-beta-D-hexosaminides.</text>
        <dbReference type="EC" id="3.2.1.52"/>
    </reaction>
</comment>
<evidence type="ECO:0000313" key="10">
    <source>
        <dbReference type="Proteomes" id="UP000287609"/>
    </source>
</evidence>
<evidence type="ECO:0000313" key="9">
    <source>
        <dbReference type="EMBL" id="RSX55847.1"/>
    </source>
</evidence>
<dbReference type="PANTHER" id="PTHR30480">
    <property type="entry name" value="BETA-HEXOSAMINIDASE-RELATED"/>
    <property type="match status" value="1"/>
</dbReference>
<dbReference type="Proteomes" id="UP000287609">
    <property type="component" value="Unassembled WGS sequence"/>
</dbReference>
<keyword evidence="7" id="KW-0472">Membrane</keyword>
<dbReference type="InterPro" id="IPR050226">
    <property type="entry name" value="NagZ_Beta-hexosaminidase"/>
</dbReference>
<comment type="caution">
    <text evidence="9">The sequence shown here is derived from an EMBL/GenBank/DDBJ whole genome shotgun (WGS) entry which is preliminary data.</text>
</comment>
<keyword evidence="7" id="KW-0812">Transmembrane</keyword>
<keyword evidence="4" id="KW-0378">Hydrolase</keyword>
<feature type="compositionally biased region" description="Low complexity" evidence="6">
    <location>
        <begin position="87"/>
        <end position="114"/>
    </location>
</feature>
<reference evidence="9 10" key="1">
    <citation type="submission" date="2018-09" db="EMBL/GenBank/DDBJ databases">
        <title>Characterization of the phylogenetic diversity of five novel species belonging to the genus Bifidobacterium.</title>
        <authorList>
            <person name="Lugli G.A."/>
            <person name="Duranti S."/>
            <person name="Milani C."/>
        </authorList>
    </citation>
    <scope>NUCLEOTIDE SEQUENCE [LARGE SCALE GENOMIC DNA]</scope>
    <source>
        <strain evidence="9 10">2036B</strain>
    </source>
</reference>
<sequence length="472" mass="50881">MQTPQQQSVSPEPSNSNNQPSKQPNKHPSKRPKGWMWKNPTDHTNPLRKVVIAIIACIAVLAIGLFCWITLEPYASKAGKSQNMTASNGNGYNSGQSNNLGESSQQQQDSLTDTLSKELSVQPQLSSDQQQARKAVNAMSIEQQAGQLVMAPLKVDAKPEDLKDLIQNQHLGSILLLGNWTSGVSGVRQATTTLQQYSSAQNPLFMAADQEGGLIQHLKGPGFTQMPSALEQGKMSVEKLTSEATTWGQQLRQAGINIDLAPCIDTVSIDRDSNDPIGALDRDFGLGAEGNARHGVAFVEGMRKANIGATIKHYPGLGAVSGNTDFTEEGIDDVTTTVNSDQLNAFKNAIEQSNPAMVMISLSTYKNLDATQPAVFSHYIVTDLLRNQTRYNGVIISDSMSAAALNKYEQSELGTKFIEAGGDLACIGDVALVKPVLDGIVSKAKADKNFAKQVQASAERVMTLKYEMNMIS</sequence>
<feature type="transmembrane region" description="Helical" evidence="7">
    <location>
        <begin position="50"/>
        <end position="71"/>
    </location>
</feature>
<dbReference type="AlphaFoldDB" id="A0A430FSP5"/>
<dbReference type="EC" id="3.2.1.52" evidence="3"/>
<dbReference type="PANTHER" id="PTHR30480:SF13">
    <property type="entry name" value="BETA-HEXOSAMINIDASE"/>
    <property type="match status" value="1"/>
</dbReference>
<dbReference type="Pfam" id="PF00933">
    <property type="entry name" value="Glyco_hydro_3"/>
    <property type="match status" value="1"/>
</dbReference>
<keyword evidence="7" id="KW-1133">Transmembrane helix</keyword>
<evidence type="ECO:0000259" key="8">
    <source>
        <dbReference type="Pfam" id="PF00933"/>
    </source>
</evidence>
<organism evidence="9 10">
    <name type="scientific">Bifidobacterium dolichotidis</name>
    <dbReference type="NCBI Taxonomy" id="2306976"/>
    <lineage>
        <taxon>Bacteria</taxon>
        <taxon>Bacillati</taxon>
        <taxon>Actinomycetota</taxon>
        <taxon>Actinomycetes</taxon>
        <taxon>Bifidobacteriales</taxon>
        <taxon>Bifidobacteriaceae</taxon>
        <taxon>Bifidobacterium</taxon>
    </lineage>
</organism>
<keyword evidence="10" id="KW-1185">Reference proteome</keyword>
<feature type="region of interest" description="Disordered" evidence="6">
    <location>
        <begin position="1"/>
        <end position="40"/>
    </location>
</feature>
<evidence type="ECO:0000256" key="5">
    <source>
        <dbReference type="ARBA" id="ARBA00023295"/>
    </source>
</evidence>
<feature type="compositionally biased region" description="Polar residues" evidence="6">
    <location>
        <begin position="117"/>
        <end position="132"/>
    </location>
</feature>
<evidence type="ECO:0000256" key="1">
    <source>
        <dbReference type="ARBA" id="ARBA00001231"/>
    </source>
</evidence>
<dbReference type="SUPFAM" id="SSF51445">
    <property type="entry name" value="(Trans)glycosidases"/>
    <property type="match status" value="1"/>
</dbReference>
<evidence type="ECO:0000256" key="7">
    <source>
        <dbReference type="SAM" id="Phobius"/>
    </source>
</evidence>
<dbReference type="InterPro" id="IPR017853">
    <property type="entry name" value="GH"/>
</dbReference>
<dbReference type="InterPro" id="IPR001764">
    <property type="entry name" value="Glyco_hydro_3_N"/>
</dbReference>
<feature type="compositionally biased region" description="Basic residues" evidence="6">
    <location>
        <begin position="24"/>
        <end position="33"/>
    </location>
</feature>
<gene>
    <name evidence="9" type="ORF">D2E26_0410</name>
</gene>